<dbReference type="STRING" id="1121927.GOHSU_30_00570"/>
<comment type="caution">
    <text evidence="3">The sequence shown here is derived from an EMBL/GenBank/DDBJ whole genome shotgun (WGS) entry which is preliminary data.</text>
</comment>
<evidence type="ECO:0000313" key="4">
    <source>
        <dbReference type="Proteomes" id="UP000053405"/>
    </source>
</evidence>
<dbReference type="RefSeq" id="WP_005941656.1">
    <property type="nucleotide sequence ID" value="NZ_ATVK01000054.1"/>
</dbReference>
<evidence type="ECO:0000259" key="2">
    <source>
        <dbReference type="Pfam" id="PF02470"/>
    </source>
</evidence>
<dbReference type="InterPro" id="IPR052336">
    <property type="entry name" value="MlaD_Phospholipid_Transporter"/>
</dbReference>
<dbReference type="AlphaFoldDB" id="L7LDL3"/>
<accession>L7LDL3</accession>
<dbReference type="PANTHER" id="PTHR33371:SF4">
    <property type="entry name" value="INTERMEMBRANE PHOSPHOLIPID TRANSPORT SYSTEM BINDING PROTEIN MLAD"/>
    <property type="match status" value="1"/>
</dbReference>
<reference evidence="3 4" key="1">
    <citation type="submission" date="2012-12" db="EMBL/GenBank/DDBJ databases">
        <title>Whole genome shotgun sequence of Gordonia hirsuta NBRC 16056.</title>
        <authorList>
            <person name="Isaki-Nakamura S."/>
            <person name="Hosoyama A."/>
            <person name="Tsuchikane K."/>
            <person name="Katsumata H."/>
            <person name="Baba S."/>
            <person name="Yamazaki S."/>
            <person name="Fujita N."/>
        </authorList>
    </citation>
    <scope>NUCLEOTIDE SEQUENCE [LARGE SCALE GENOMIC DNA]</scope>
    <source>
        <strain evidence="3 4">NBRC 16056</strain>
    </source>
</reference>
<evidence type="ECO:0000313" key="3">
    <source>
        <dbReference type="EMBL" id="GAC58133.1"/>
    </source>
</evidence>
<dbReference type="eggNOG" id="COG1463">
    <property type="taxonomic scope" value="Bacteria"/>
</dbReference>
<feature type="transmembrane region" description="Helical" evidence="1">
    <location>
        <begin position="15"/>
        <end position="36"/>
    </location>
</feature>
<protein>
    <submittedName>
        <fullName evidence="3">Mce family protein</fullName>
    </submittedName>
</protein>
<dbReference type="OrthoDB" id="4367345at2"/>
<keyword evidence="4" id="KW-1185">Reference proteome</keyword>
<proteinExistence type="predicted"/>
<keyword evidence="1" id="KW-0472">Membrane</keyword>
<dbReference type="PANTHER" id="PTHR33371">
    <property type="entry name" value="INTERMEMBRANE PHOSPHOLIPID TRANSPORT SYSTEM BINDING PROTEIN MLAD-RELATED"/>
    <property type="match status" value="1"/>
</dbReference>
<keyword evidence="1" id="KW-0812">Transmembrane</keyword>
<feature type="domain" description="Mce/MlaD" evidence="2">
    <location>
        <begin position="49"/>
        <end position="122"/>
    </location>
</feature>
<name>L7LDL3_9ACTN</name>
<sequence>MPLWVDPSGREPKTVALRLIGAAVTVVLVISGLFLAKWSNGDYADRFRLTLVTDRIGDGLAVGADVKFRGHRIGEVESISVDPDGQQRVLLSVLPAQSAGLTADVIPAYMAPNMFAGTGVELVSTGRDDAPLRNGQTLNVPSGGTSLGTLTSVLGRVGKLTATLGDPSVYTALDSLLDHSEPAIGLVKEAMPLFAGLADDQEMTVGDMLSDLNTLLGVVTPVVPPALALVDESLDATAYLDEPDGLPDVRAGIDGLSKRLVVPLGRILGENLEPIDALIQVALDFAVPIVVSVGTVPQAYSKLTRLVRNTGDAFVETDDGKVRLLVDVLLTKTPQIAAPLLSKDTGRGDR</sequence>
<keyword evidence="1" id="KW-1133">Transmembrane helix</keyword>
<dbReference type="EMBL" id="BANT01000030">
    <property type="protein sequence ID" value="GAC58133.1"/>
    <property type="molecule type" value="Genomic_DNA"/>
</dbReference>
<dbReference type="Pfam" id="PF02470">
    <property type="entry name" value="MlaD"/>
    <property type="match status" value="1"/>
</dbReference>
<organism evidence="3 4">
    <name type="scientific">Gordonia hirsuta DSM 44140 = NBRC 16056</name>
    <dbReference type="NCBI Taxonomy" id="1121927"/>
    <lineage>
        <taxon>Bacteria</taxon>
        <taxon>Bacillati</taxon>
        <taxon>Actinomycetota</taxon>
        <taxon>Actinomycetes</taxon>
        <taxon>Mycobacteriales</taxon>
        <taxon>Gordoniaceae</taxon>
        <taxon>Gordonia</taxon>
    </lineage>
</organism>
<evidence type="ECO:0000256" key="1">
    <source>
        <dbReference type="SAM" id="Phobius"/>
    </source>
</evidence>
<dbReference type="InterPro" id="IPR003399">
    <property type="entry name" value="Mce/MlaD"/>
</dbReference>
<gene>
    <name evidence="3" type="primary">mceA</name>
    <name evidence="3" type="ORF">GOHSU_30_00570</name>
</gene>
<dbReference type="Proteomes" id="UP000053405">
    <property type="component" value="Unassembled WGS sequence"/>
</dbReference>